<evidence type="ECO:0000256" key="2">
    <source>
        <dbReference type="ARBA" id="ARBA00022553"/>
    </source>
</evidence>
<dbReference type="SUPFAM" id="SSF48371">
    <property type="entry name" value="ARM repeat"/>
    <property type="match status" value="3"/>
</dbReference>
<comment type="similarity">
    <text evidence="1">Belongs to the GCN1 family.</text>
</comment>
<comment type="caution">
    <text evidence="6">The sequence shown here is derived from an EMBL/GenBank/DDBJ whole genome shotgun (WGS) entry which is preliminary data.</text>
</comment>
<dbReference type="FunFam" id="1.25.10.10:FF:000090">
    <property type="entry name" value="eIF-2-alpha kinase activator GCN1"/>
    <property type="match status" value="1"/>
</dbReference>
<proteinExistence type="inferred from homology"/>
<keyword evidence="7" id="KW-1185">Reference proteome</keyword>
<dbReference type="PROSITE" id="PS50077">
    <property type="entry name" value="HEAT_REPEAT"/>
    <property type="match status" value="3"/>
</dbReference>
<dbReference type="SMART" id="SM01349">
    <property type="entry name" value="TOG"/>
    <property type="match status" value="1"/>
</dbReference>
<dbReference type="InterPro" id="IPR021133">
    <property type="entry name" value="HEAT_type_2"/>
</dbReference>
<feature type="repeat" description="HEAT" evidence="4">
    <location>
        <begin position="1697"/>
        <end position="1735"/>
    </location>
</feature>
<gene>
    <name evidence="6" type="ORF">V5799_016914</name>
</gene>
<evidence type="ECO:0000256" key="1">
    <source>
        <dbReference type="ARBA" id="ARBA00007366"/>
    </source>
</evidence>
<dbReference type="GO" id="GO:0005829">
    <property type="term" value="C:cytosol"/>
    <property type="evidence" value="ECO:0007669"/>
    <property type="project" value="TreeGrafter"/>
</dbReference>
<dbReference type="Pfam" id="PF25801">
    <property type="entry name" value="HEAT_GCN1_C_2"/>
    <property type="match status" value="1"/>
</dbReference>
<feature type="repeat" description="HEAT" evidence="4">
    <location>
        <begin position="1578"/>
        <end position="1615"/>
    </location>
</feature>
<dbReference type="Pfam" id="PF23271">
    <property type="entry name" value="HEAT_GCN1"/>
    <property type="match status" value="1"/>
</dbReference>
<dbReference type="GO" id="GO:0019887">
    <property type="term" value="F:protein kinase regulator activity"/>
    <property type="evidence" value="ECO:0007669"/>
    <property type="project" value="TreeGrafter"/>
</dbReference>
<dbReference type="GO" id="GO:0000226">
    <property type="term" value="P:microtubule cytoskeleton organization"/>
    <property type="evidence" value="ECO:0007669"/>
    <property type="project" value="UniProtKB-ARBA"/>
</dbReference>
<evidence type="ECO:0000259" key="5">
    <source>
        <dbReference type="SMART" id="SM01349"/>
    </source>
</evidence>
<evidence type="ECO:0000313" key="6">
    <source>
        <dbReference type="EMBL" id="KAK8781745.1"/>
    </source>
</evidence>
<feature type="domain" description="TOG" evidence="5">
    <location>
        <begin position="1404"/>
        <end position="1637"/>
    </location>
</feature>
<feature type="repeat" description="HEAT" evidence="4">
    <location>
        <begin position="2045"/>
        <end position="2082"/>
    </location>
</feature>
<keyword evidence="2" id="KW-0597">Phosphoprotein</keyword>
<dbReference type="Pfam" id="PF24987">
    <property type="entry name" value="HEAT_EF3_N"/>
    <property type="match status" value="2"/>
</dbReference>
<dbReference type="InterPro" id="IPR056810">
    <property type="entry name" value="GNC1-like_N"/>
</dbReference>
<dbReference type="InterPro" id="IPR016024">
    <property type="entry name" value="ARM-type_fold"/>
</dbReference>
<dbReference type="FunFam" id="1.25.10.10:FF:000096">
    <property type="entry name" value="eIF-2-alpha kinase activator gcn1"/>
    <property type="match status" value="1"/>
</dbReference>
<evidence type="ECO:0000256" key="4">
    <source>
        <dbReference type="PROSITE-ProRule" id="PRU00103"/>
    </source>
</evidence>
<dbReference type="InterPro" id="IPR057546">
    <property type="entry name" value="HEAT_GCN1"/>
</dbReference>
<dbReference type="InterPro" id="IPR011989">
    <property type="entry name" value="ARM-like"/>
</dbReference>
<accession>A0AAQ4F4U2</accession>
<dbReference type="Proteomes" id="UP001321473">
    <property type="component" value="Unassembled WGS sequence"/>
</dbReference>
<reference evidence="6 7" key="1">
    <citation type="journal article" date="2023" name="Arcadia Sci">
        <title>De novo assembly of a long-read Amblyomma americanum tick genome.</title>
        <authorList>
            <person name="Chou S."/>
            <person name="Poskanzer K.E."/>
            <person name="Rollins M."/>
            <person name="Thuy-Boun P.S."/>
        </authorList>
    </citation>
    <scope>NUCLEOTIDE SEQUENCE [LARGE SCALE GENOMIC DNA]</scope>
    <source>
        <strain evidence="6">F_SG_1</strain>
        <tissue evidence="6">Salivary glands</tissue>
    </source>
</reference>
<dbReference type="Gene3D" id="1.25.10.10">
    <property type="entry name" value="Leucine-rich Repeat Variant"/>
    <property type="match status" value="8"/>
</dbReference>
<protein>
    <recommendedName>
        <fullName evidence="5">TOG domain-containing protein</fullName>
    </recommendedName>
</protein>
<dbReference type="FunFam" id="1.25.10.10:FF:000162">
    <property type="entry name" value="GCN1, eIF2 alpha kinase activator homolog"/>
    <property type="match status" value="1"/>
</dbReference>
<dbReference type="GO" id="GO:0006417">
    <property type="term" value="P:regulation of translation"/>
    <property type="evidence" value="ECO:0007669"/>
    <property type="project" value="TreeGrafter"/>
</dbReference>
<sequence>MMNKPKPPGEAENSSSQQNSAGTFRIAVATIARHVFHAVSSSTVALAEIMAGVEVPSVFKDLPVKVQTSKLVTRKDIFFQLEEAAKSGSLTEPIVRGLCQVLRLTLSRYNGSTSRHLVEQFVGSLLAAHPSSAGYLIATILDVSREHKSLFITKNLARTCLTAFSWSCKVAHQVLVNQGDLKPEKIRDLVEAQTNLLLSVSSACNATLNKKAKRKINYLWRQVSTNSYVEVLSSLEPSCAVLLTWCFLIAYLDAQKQRDVIHSHKAKFLEVFKTVVLMSKTPPPTHVLEHSRCLLRHATHEDFKEQLMPALQKAMLRNPEIIMESVAHVLQGVSLELSPYLGDLGKSLAQNLIAKDESCRQGAVVALRNLAHQCGSQEALEALIKHLVGVLNGSEGKLTTTEQRLSVLTSIGEVSCHVVNGASHVQQLSEVALKHLLTVLKAEVHEGTLLLTLKMMSKWCARFTQEPPAFLLTGFKEGMEHKTATSAVRYGHLQCMISAFHGMPDCNQVEPVLGLVLKAVERALAQPSQPGPVCEGLAAACLLFRLQPAGSPSENKIKSMVTQLLDPEKQPFFAEKFLQAASEDTYLLVLQLITRMILDYPDSCFANLKPFVVPLLKALSHTSHPVRQSAQNTVRKLVSVLSGTSLACFLLREFSGFVDGHIKEKAEESGPAEAKVLAEALVAICSGSNLDAKDTEELALESLLPAHHPIFATHHSNLWLRIVDLLKLDRKAPLDPQQALPPLLSKSTVTPNVKGAITTLTTVLPGPVMSAVIADVLTALQRTELRLVTVEEYAIYSTPEGVLFNKGILSNVVEATTESKNIKRESKVYSYKEQMEEIELKKELEAKKKTKVQEPELTKKQKEVLDAQLQKEHVVRLRVRELANSVERAMSLLDAVMAAPSSTVCVYGAPLYPQLVQALTALFSSRLAAPIVVPAYLRLKDVLFAPDLAHFAASVAYLALRLAYPCCEVDPRWTEESLEACMQRVMARLHDLACAPTNARRLPTPAFCFTFPMLRLLLSSPNTNDTLLTQCLQVLSAHSVMRCTRPFSLRAIDEMLIYLELVTSHEHEENPKNLPVEKILETVVGLLGRTTGRIQRLAQKVAVDVCFSISGLEGCSRAEVAEVKVLLGALYSPELVVRETALQCLLMLQLVVPTHETDPVNSLELAARVWVARFDAKDEIKALAEKLWRELKLEPEPALCARLLSDVGHPQAEIRSTAALALKSLLQAFPDRLHEVLLQLMDAYREHLQRPEPVRDSFGRVIMERPPDVWEPRSGVGLALGQLAPLVPPAAVSELMEFYVHEALSEPHPVVHKALLDAATALVDFHGNSKVNTLLPLFERFLDDAPRDQSYDQVRQSVVILMGTLARHLDKDDQKVKPIVNRLIDTLATPSQQVQEAVATCLPPLIPAIKDEAPALVQKLLTQLLNSEQYGERRGAAYGLAGLVRGLGILSLKQLDIMNTLTEAVQDKKNARRKEGALLAFEMLCSVLGRLFEPYVVHVLPHLLLCFGDSNQYVREATDNTAKAVMSKLTAHGVKLTLPSLLAGLENDLWRTKSGSVELLGAMAFCAPKQLSSCLPSIVPKLIEVLSDSHIKVQRAGAQALKHIGSVIKNPEIQAIVPVLLDALQDPAEKTSDCLATLLNTKFVHFIDAPSLALIMPVVQRAFQDRSTETKKMAAQIIGNMYSLTDHKDLAPYLPAIIPGLKQSLLDPVPEVRSVSSRALGAMIKGMGETCFEDLIPWLMQTLTSESSPVDRSGAAQGLSEVLGGLGVEKLQTLMPEIISTAERTDIAPHVKDGYIMMFIYLPGVFQKEFTPYISQIINPILKALADENEYVRETALRAGQRMVNMYADTAMTLLLPQLEKGLFDDNWRIRYSSVQLLGDLLYKISGVTGKMSTETAHEDDNFGTEQSHKAIMIALGEERRNRVLAGLYMGRLDTSLMVRQASLHVWKVVVTNTPRTLREILPTLFSLLLGFLASSSYDKQQVAARTLGDLVRKLGERVLPEIVPILEQGLDSELPDQRQGVCVGLSEILASTSRDMVLTFLDSLVPTVRRALCDPLREVRVAAARTFDNLHSTVGSRALDDILSPLLMQLGQGDSELAEHTLDGLRQVMAIKSRVVLPYLIPQLTTPPVNTKALSHLSAVAGESLSRHLPKILPALLTAFSASLDTPKQQEELEHCQAVVLSVADEAGVQTVVEQLLAGARQPNQRRAAVALLCAFCAHARAPLTPHVPQLLRELLRLFTDTDRHVLQLAGEALAAVTKTLDTNQQIEYVTDVRQAIRFAASDLKGQEYLPGFCQEKGISPILPIFREAILIGVPELKEQAAQGLGEVIRLTDAASLRQSVISITGPLIRILGDRFSFSVKVAVLETLALLLAKVGVQLKPFLPQLQTTFLKALNDGNRQVRLKAAVALSHLIVIHTRCDPVFQELHNSVKGQDDPTVRETMLYALHRVVAVAGHKMSDLMRRSVTASVSAYLSSSEDGCRTAAAGCLGSLCRWLPPDELAVFAREHLLSDDPSEDWTLRHGCSVTLSVALKQAPERILTDDWRDRVVKTLIKYMTADRVPIVFGGVRGTGHCLRHMLTNSEELPQVLLTTFSKCLNHTSNEVKQLVAQTVQWLSRCLNGAKPVPAQLLRSLVPQLVNGTKEKNTMVRANSEYALVALLRLRASTEGLEDCLAVLDPGAKESLQDVYNKVLRKVASHPEPKEEDLDDGILS</sequence>
<name>A0AAQ4F4U2_AMBAM</name>
<dbReference type="PANTHER" id="PTHR23346">
    <property type="entry name" value="TRANSLATIONAL ACTIVATOR GCN1-RELATED"/>
    <property type="match status" value="1"/>
</dbReference>
<keyword evidence="3" id="KW-0677">Repeat</keyword>
<evidence type="ECO:0000313" key="7">
    <source>
        <dbReference type="Proteomes" id="UP001321473"/>
    </source>
</evidence>
<dbReference type="EMBL" id="JARKHS020007388">
    <property type="protein sequence ID" value="KAK8781745.1"/>
    <property type="molecule type" value="Genomic_DNA"/>
</dbReference>
<organism evidence="6 7">
    <name type="scientific">Amblyomma americanum</name>
    <name type="common">Lone star tick</name>
    <dbReference type="NCBI Taxonomy" id="6943"/>
    <lineage>
        <taxon>Eukaryota</taxon>
        <taxon>Metazoa</taxon>
        <taxon>Ecdysozoa</taxon>
        <taxon>Arthropoda</taxon>
        <taxon>Chelicerata</taxon>
        <taxon>Arachnida</taxon>
        <taxon>Acari</taxon>
        <taxon>Parasitiformes</taxon>
        <taxon>Ixodida</taxon>
        <taxon>Ixodoidea</taxon>
        <taxon>Ixodidae</taxon>
        <taxon>Amblyomminae</taxon>
        <taxon>Amblyomma</taxon>
    </lineage>
</organism>
<dbReference type="Pfam" id="PF24993">
    <property type="entry name" value="GNC1_N"/>
    <property type="match status" value="1"/>
</dbReference>
<dbReference type="PANTHER" id="PTHR23346:SF7">
    <property type="entry name" value="STALLED RIBOSOME SENSOR GCN1"/>
    <property type="match status" value="1"/>
</dbReference>
<dbReference type="Pfam" id="PF24984">
    <property type="entry name" value="HEAT_EF3_GNC1"/>
    <property type="match status" value="1"/>
</dbReference>
<dbReference type="InterPro" id="IPR034085">
    <property type="entry name" value="TOG"/>
</dbReference>
<evidence type="ECO:0000256" key="3">
    <source>
        <dbReference type="ARBA" id="ARBA00022737"/>
    </source>
</evidence>
<dbReference type="GO" id="GO:0034198">
    <property type="term" value="P:cellular response to amino acid starvation"/>
    <property type="evidence" value="ECO:0007669"/>
    <property type="project" value="TreeGrafter"/>
</dbReference>